<proteinExistence type="predicted"/>
<reference evidence="1 2" key="1">
    <citation type="submission" date="2021-02" db="EMBL/GenBank/DDBJ databases">
        <title>Genomic and phenotypic characterization of Pseudomonas hygromyciniae, a novel bacterial species discovered from a commercially purchased antibiotic vial.</title>
        <authorList>
            <person name="Turner T.L."/>
            <person name="Mitra S.D."/>
            <person name="Kochan T.J."/>
            <person name="Pincus N.B."/>
            <person name="Lebrun-Corbin M."/>
            <person name="Cheung B."/>
            <person name="Gatesy S.W."/>
            <person name="Afzal T."/>
            <person name="Ozer E.A."/>
            <person name="Hauser A.R."/>
        </authorList>
    </citation>
    <scope>NUCLEOTIDE SEQUENCE [LARGE SCALE GENOMIC DNA]</scope>
    <source>
        <strain evidence="1 2">SDM007</strain>
    </source>
</reference>
<evidence type="ECO:0000313" key="2">
    <source>
        <dbReference type="Proteomes" id="UP000663249"/>
    </source>
</evidence>
<dbReference type="Proteomes" id="UP000663249">
    <property type="component" value="Chromosome"/>
</dbReference>
<dbReference type="RefSeq" id="WP_205477853.1">
    <property type="nucleotide sequence ID" value="NZ_CP070506.1"/>
</dbReference>
<dbReference type="EMBL" id="CP070506">
    <property type="protein sequence ID" value="QSB41767.1"/>
    <property type="molecule type" value="Genomic_DNA"/>
</dbReference>
<protein>
    <submittedName>
        <fullName evidence="1">Uncharacterized protein</fullName>
    </submittedName>
</protein>
<sequence>MPPVSLAAQAVSQQFASRQTLDAAVQALLQRNLSERYPSLVIDLQQIQLAEPQPGRRWQFKPLMSVVHDYLGSGVQLDFSERHELLPYLSQTPPKRLKLPESNQNIDMQVVEGLIRELPSLLPIALQDALVDYWNASGPSGVTRWRWLGDWLMNTLRTSGLKQPGLDAASRQILDQLVSFPERTQRIARHGEQAVIAYSLETVVEHNGQSTRLLSEHLVLTRPTNGQAPVLLCAPNGHVECFASMGEFNTAWSQRLNARFVAQTFTTHRYEPEGSIFEHQASLLLNQQLEDLGALKLPLGKDWHSLQSLYTELTEPAHYFLDADETPYAHLDNLRPHMPDPLRHATPSERYRYRQLSLELASARQRAGDETYLSGIDDLRTYTVNALQRELQRLATQAQDGAALPHPDEVLLTFTVAAGYPGGAGIVERVPMSLTDLAIRNLAARPSGQVAITHRHAHPLPAWLTVDAVVGSDGLIEQVNIGKYYPLLLKDALLSDTPQAQRREKLFSEQQVLQLPLLALELSLKHEAGINAEGARMVAALMQPDPGNQQVDQRTVVIRHLALLRSPNASADKVENMYLIEYQSPPGPVLLYRPLYATSLEQYANRAALFEAIAQPGPLQTSVLTWLADSARPIYDHGGFREPHYLRFGLGSEFAPIRTPPPATLGYAGLNEELQQCLVTGRLMQYLFSEHSRALVDQAERESTSNHESRWQVLMEGASLLFGSLLLPTLRGPAVLVGWLLAMNASFTQTIQTIVSDDTSAKEQATIDLLLNVAMLLLDFPPAKAWSVPEPLLRQQALGTALRRRESDPWPVPPAAQVRQGTVGLPGELARGNNTALDFSFAQARHRLTPNQLSRLQSFKVANAPQLPAPQSSGPRKGLYAIEDRWYAVVNGDLYRVSLDEDANVVIVDVVDNLRRGPYLWADEQGVWTVDTRLRLRGGMPPKRIAAERLRKAQRVEALKAEYERLRLLQPAWIAATDKAQRAMLDLEQQPRPNEVQLANARRHFDATLKEETAEYQQILDSHKEREALNIPLPLKDTLALLENAIKNGRKQVIIAQKDRLALYRTYQRFGVEGPALGLVILRDQAGYQQFLVQLLEVNERTIQGLELQERMLEQLFGLGSSGAEAYNRLTEDRANEITALAVKDLQIRGLKRMIVKDFAHPLFNALDSIVSPLQQHVRTHGELNSLELSASDRMSVLESLMEHYGSALDGLQGLNIVDAEVLDPVYTHKLIGVIEALYQNVAQRLANEVKPAAQPARRPPRRPVVSAGRPVKRVIKTQRKGTFIGQVSSLGNLEVVEVRDEVNNQLLGMYSQRGEEWVEFIEAPAPPPPLTTRAVSVVKGEARKLLAMLDNHLRRAEDYRKISRHPQEIEEVLQYEASRYDKLASELDRAIQAQAESARTAADQKLASDLHQASARLSTRGQALRSQLCLELPPTHGNLEYLLAQGQVGVAKLGERLQLSGARRDFIQEYAINDRGGYPLWYAHFHYPAADTPKTDYSAAHLKTREQRRQNYYTQLDKAQGTQAVVDIHRGLIGKALAERWFLSFER</sequence>
<accession>A0ABX7K552</accession>
<evidence type="ECO:0000313" key="1">
    <source>
        <dbReference type="EMBL" id="QSB41767.1"/>
    </source>
</evidence>
<keyword evidence="2" id="KW-1185">Reference proteome</keyword>
<organism evidence="1 2">
    <name type="scientific">Pseudomonas hygromyciniae</name>
    <dbReference type="NCBI Taxonomy" id="2812000"/>
    <lineage>
        <taxon>Bacteria</taxon>
        <taxon>Pseudomonadati</taxon>
        <taxon>Pseudomonadota</taxon>
        <taxon>Gammaproteobacteria</taxon>
        <taxon>Pseudomonadales</taxon>
        <taxon>Pseudomonadaceae</taxon>
        <taxon>Pseudomonas</taxon>
    </lineage>
</organism>
<name>A0ABX7K552_9PSED</name>
<gene>
    <name evidence="1" type="ORF">JTY93_10670</name>
</gene>